<dbReference type="InterPro" id="IPR048395">
    <property type="entry name" value="Glyco_hydro_31_C"/>
</dbReference>
<dbReference type="InterPro" id="IPR013780">
    <property type="entry name" value="Glyco_hydro_b"/>
</dbReference>
<dbReference type="InterPro" id="IPR000322">
    <property type="entry name" value="Glyco_hydro_31_TIM"/>
</dbReference>
<dbReference type="AlphaFoldDB" id="A0A940ICV5"/>
<evidence type="ECO:0000256" key="1">
    <source>
        <dbReference type="ARBA" id="ARBA00007806"/>
    </source>
</evidence>
<comment type="caution">
    <text evidence="6">The sequence shown here is derived from an EMBL/GenBank/DDBJ whole genome shotgun (WGS) entry which is preliminary data.</text>
</comment>
<comment type="similarity">
    <text evidence="1 2">Belongs to the glycosyl hydrolase 31 family.</text>
</comment>
<evidence type="ECO:0000313" key="6">
    <source>
        <dbReference type="EMBL" id="MBO8423658.1"/>
    </source>
</evidence>
<feature type="domain" description="Glycosyl hydrolase family 31 C-terminal" evidence="5">
    <location>
        <begin position="511"/>
        <end position="600"/>
    </location>
</feature>
<evidence type="ECO:0000256" key="2">
    <source>
        <dbReference type="RuleBase" id="RU361185"/>
    </source>
</evidence>
<evidence type="ECO:0000259" key="4">
    <source>
        <dbReference type="Pfam" id="PF17137"/>
    </source>
</evidence>
<feature type="domain" description="Glycoside hydrolase family 31 TIM barrel" evidence="3">
    <location>
        <begin position="178"/>
        <end position="501"/>
    </location>
</feature>
<dbReference type="Proteomes" id="UP000727857">
    <property type="component" value="Unassembled WGS sequence"/>
</dbReference>
<dbReference type="GO" id="GO:0006491">
    <property type="term" value="P:N-glycan processing"/>
    <property type="evidence" value="ECO:0007669"/>
    <property type="project" value="TreeGrafter"/>
</dbReference>
<organism evidence="6 7">
    <name type="scientific">Candidatus Stercoripulliclostridium pullicola</name>
    <dbReference type="NCBI Taxonomy" id="2840953"/>
    <lineage>
        <taxon>Bacteria</taxon>
        <taxon>Bacillati</taxon>
        <taxon>Bacillota</taxon>
        <taxon>Clostridia</taxon>
        <taxon>Eubacteriales</taxon>
        <taxon>Candidatus Stercoripulliclostridium</taxon>
    </lineage>
</organism>
<evidence type="ECO:0000259" key="5">
    <source>
        <dbReference type="Pfam" id="PF21365"/>
    </source>
</evidence>
<dbReference type="EMBL" id="JADINF010000033">
    <property type="protein sequence ID" value="MBO8423658.1"/>
    <property type="molecule type" value="Genomic_DNA"/>
</dbReference>
<evidence type="ECO:0000259" key="3">
    <source>
        <dbReference type="Pfam" id="PF01055"/>
    </source>
</evidence>
<gene>
    <name evidence="6" type="ORF">IAB16_01355</name>
</gene>
<dbReference type="GO" id="GO:0090599">
    <property type="term" value="F:alpha-glucosidase activity"/>
    <property type="evidence" value="ECO:0007669"/>
    <property type="project" value="TreeGrafter"/>
</dbReference>
<reference evidence="6" key="2">
    <citation type="journal article" date="2021" name="PeerJ">
        <title>Extensive microbial diversity within the chicken gut microbiome revealed by metagenomics and culture.</title>
        <authorList>
            <person name="Gilroy R."/>
            <person name="Ravi A."/>
            <person name="Getino M."/>
            <person name="Pursley I."/>
            <person name="Horton D.L."/>
            <person name="Alikhan N.F."/>
            <person name="Baker D."/>
            <person name="Gharbi K."/>
            <person name="Hall N."/>
            <person name="Watson M."/>
            <person name="Adriaenssens E.M."/>
            <person name="Foster-Nyarko E."/>
            <person name="Jarju S."/>
            <person name="Secka A."/>
            <person name="Antonio M."/>
            <person name="Oren A."/>
            <person name="Chaudhuri R.R."/>
            <person name="La Ragione R."/>
            <person name="Hildebrand F."/>
            <person name="Pallen M.J."/>
        </authorList>
    </citation>
    <scope>NUCLEOTIDE SEQUENCE</scope>
    <source>
        <strain evidence="6">517</strain>
    </source>
</reference>
<dbReference type="Pfam" id="PF17137">
    <property type="entry name" value="DUF5110"/>
    <property type="match status" value="1"/>
</dbReference>
<protein>
    <submittedName>
        <fullName evidence="6">DUF5110 domain-containing protein</fullName>
    </submittedName>
</protein>
<dbReference type="CDD" id="cd06595">
    <property type="entry name" value="GH31_u1"/>
    <property type="match status" value="1"/>
</dbReference>
<proteinExistence type="inferred from homology"/>
<dbReference type="SUPFAM" id="SSF51445">
    <property type="entry name" value="(Trans)glycosidases"/>
    <property type="match status" value="1"/>
</dbReference>
<sequence>MRRFNIATASKTVPEQTVIFGSVRVSVLTPYLIRVETGEFTDEATQCVWYRDFMRPTFTVAEKGALAVIDTGKVRFAVNVKSGKVVYIVGENGVKIKNYASGNLRGTRRTLDMCSGAVPLERGLVSRRGVAVLDDSRSLVLKGEAILAREKCTDKYYFAYGNRYRECISDFYKLTGATPLVPKFAFGNWWSRYKAYTQEEYRALMQRFIDEKIPVTVATIDMDWHWVNVTEKFGAAARAIPTDNLRDKLIYRHMSGWTGYSWNTELFPDYRELLKWLNDRNFKVTLNIHPAQGIRFFEDCYKDVCAVVGKDPAKKEVVPFRLGDEKFLEAYFDVVHRPYENEGVRFWWIDWQQGKNSDVPGLDPLWGLNHYHMLDQKDSGKRPLILSRYAGIGSHRYPLGFSGDTMINWRSLRFQPYMTATATNAGYTWWSHDIGGHQRGYKDDELYLRWLQFGVFSPVNRLHSTSNEFMGKEPWKCRGYVEKIAIDYLRFRHRLIPYIYSINYLTHTEGRALCEPMYYSYDEEEAYRARNQYSFGTELVVAPVTEHSDGRAGLAGTDLWVPEGERYTDIFTGRIYAPGKYRIYRDLQDEPVFARAGSIIPLYRNADSNDLSLKQPLEIWLYSGDGSFDMYDDDGDSEAYVKGVYALTRMKLVRNGNKLIFTMFTEGNKRMIPAERLIYLNFRDVVSGKVSVNGARRKSAPNEVEIVYDGSEVTVVIDNCVFAANRDYKEAVTDLVSCFQMSNARKTALFRKVFDIGSAIPSGAPRACREAIEELRCLSSAKKG</sequence>
<accession>A0A940ICV5</accession>
<dbReference type="GO" id="GO:0005975">
    <property type="term" value="P:carbohydrate metabolic process"/>
    <property type="evidence" value="ECO:0007669"/>
    <property type="project" value="InterPro"/>
</dbReference>
<dbReference type="Gene3D" id="3.20.20.80">
    <property type="entry name" value="Glycosidases"/>
    <property type="match status" value="1"/>
</dbReference>
<reference evidence="6" key="1">
    <citation type="submission" date="2020-10" db="EMBL/GenBank/DDBJ databases">
        <authorList>
            <person name="Gilroy R."/>
        </authorList>
    </citation>
    <scope>NUCLEOTIDE SEQUENCE</scope>
    <source>
        <strain evidence="6">517</strain>
    </source>
</reference>
<dbReference type="SUPFAM" id="SSF51011">
    <property type="entry name" value="Glycosyl hydrolase domain"/>
    <property type="match status" value="1"/>
</dbReference>
<dbReference type="Gene3D" id="2.60.40.1180">
    <property type="entry name" value="Golgi alpha-mannosidase II"/>
    <property type="match status" value="1"/>
</dbReference>
<name>A0A940ICV5_9FIRM</name>
<dbReference type="PANTHER" id="PTHR22762:SF89">
    <property type="entry name" value="ALPHA-XYLOSIDASE"/>
    <property type="match status" value="1"/>
</dbReference>
<dbReference type="InterPro" id="IPR033403">
    <property type="entry name" value="DUF5110"/>
</dbReference>
<feature type="domain" description="DUF5110" evidence="4">
    <location>
        <begin position="617"/>
        <end position="676"/>
    </location>
</feature>
<dbReference type="PANTHER" id="PTHR22762">
    <property type="entry name" value="ALPHA-GLUCOSIDASE"/>
    <property type="match status" value="1"/>
</dbReference>
<keyword evidence="2" id="KW-0378">Hydrolase</keyword>
<dbReference type="InterPro" id="IPR017853">
    <property type="entry name" value="GH"/>
</dbReference>
<dbReference type="Pfam" id="PF21365">
    <property type="entry name" value="Glyco_hydro_31_3rd"/>
    <property type="match status" value="1"/>
</dbReference>
<dbReference type="Pfam" id="PF01055">
    <property type="entry name" value="Glyco_hydro_31_2nd"/>
    <property type="match status" value="1"/>
</dbReference>
<keyword evidence="2" id="KW-0326">Glycosidase</keyword>
<evidence type="ECO:0000313" key="7">
    <source>
        <dbReference type="Proteomes" id="UP000727857"/>
    </source>
</evidence>